<dbReference type="Pfam" id="PF21948">
    <property type="entry name" value="LplA-B_cat"/>
    <property type="match status" value="1"/>
</dbReference>
<comment type="caution">
    <text evidence="2">The sequence shown here is derived from an EMBL/GenBank/DDBJ whole genome shotgun (WGS) entry which is preliminary data.</text>
</comment>
<dbReference type="GO" id="GO:0009249">
    <property type="term" value="P:protein lipoylation"/>
    <property type="evidence" value="ECO:0007669"/>
    <property type="project" value="UniProtKB-ARBA"/>
</dbReference>
<evidence type="ECO:0000313" key="2">
    <source>
        <dbReference type="EMBL" id="TZE81176.1"/>
    </source>
</evidence>
<evidence type="ECO:0000259" key="1">
    <source>
        <dbReference type="PROSITE" id="PS51733"/>
    </source>
</evidence>
<dbReference type="EMBL" id="VTPS01000017">
    <property type="protein sequence ID" value="TZE81176.1"/>
    <property type="molecule type" value="Genomic_DNA"/>
</dbReference>
<feature type="domain" description="BPL/LPL catalytic" evidence="1">
    <location>
        <begin position="32"/>
        <end position="240"/>
    </location>
</feature>
<keyword evidence="2" id="KW-0436">Ligase</keyword>
<dbReference type="PROSITE" id="PS51733">
    <property type="entry name" value="BPL_LPL_CATALYTIC"/>
    <property type="match status" value="1"/>
</dbReference>
<dbReference type="CDD" id="cd16443">
    <property type="entry name" value="LplA"/>
    <property type="match status" value="1"/>
</dbReference>
<dbReference type="InterPro" id="IPR050664">
    <property type="entry name" value="Octanoyltrans_LipM/LipL"/>
</dbReference>
<dbReference type="InterPro" id="IPR045864">
    <property type="entry name" value="aa-tRNA-synth_II/BPL/LPL"/>
</dbReference>
<dbReference type="InterPro" id="IPR004143">
    <property type="entry name" value="BPL_LPL_catalytic"/>
</dbReference>
<evidence type="ECO:0000313" key="3">
    <source>
        <dbReference type="Proteomes" id="UP000322976"/>
    </source>
</evidence>
<dbReference type="GO" id="GO:0140096">
    <property type="term" value="F:catalytic activity, acting on a protein"/>
    <property type="evidence" value="ECO:0007669"/>
    <property type="project" value="UniProtKB-ARBA"/>
</dbReference>
<dbReference type="Gene3D" id="3.30.930.10">
    <property type="entry name" value="Bira Bifunctional Protein, Domain 2"/>
    <property type="match status" value="1"/>
</dbReference>
<organism evidence="2 3">
    <name type="scientific">Calorimonas adulescens</name>
    <dbReference type="NCBI Taxonomy" id="2606906"/>
    <lineage>
        <taxon>Bacteria</taxon>
        <taxon>Bacillati</taxon>
        <taxon>Bacillota</taxon>
        <taxon>Clostridia</taxon>
        <taxon>Thermoanaerobacterales</taxon>
        <taxon>Thermoanaerobacteraceae</taxon>
        <taxon>Calorimonas</taxon>
    </lineage>
</organism>
<protein>
    <submittedName>
        <fullName evidence="2">Lipoate--protein ligase family protein</fullName>
    </submittedName>
</protein>
<dbReference type="PANTHER" id="PTHR43679:SF2">
    <property type="entry name" value="OCTANOYL-[GCVH]:PROTEIN N-OCTANOYLTRANSFERASE"/>
    <property type="match status" value="1"/>
</dbReference>
<dbReference type="AlphaFoldDB" id="A0A5D8QBK4"/>
<gene>
    <name evidence="2" type="ORF">FWJ32_10450</name>
</gene>
<keyword evidence="3" id="KW-1185">Reference proteome</keyword>
<dbReference type="GO" id="GO:0016874">
    <property type="term" value="F:ligase activity"/>
    <property type="evidence" value="ECO:0007669"/>
    <property type="project" value="UniProtKB-KW"/>
</dbReference>
<sequence>MERVWRLIDTGYSDGAYNMAVDEALMESVAAGESPPVLRFFGWSPPTLSIGYFQRAEREVNLERLKGQGIGFVRRPTGGRAVLHDREITYSVSIRESDLPGSVIETYKVLSLGLVEGLKQLGIEAEVASLKESGTERALTSACFDSPSWYEVVFHGKKLIGSAQVRKYGTILQHGSIMLDFDPQKLALTMNVDDKARERIASMLSKKAGSLSEMAGREIGYSEAGQAISAGFKKVFGIGYIISSLTEEEEKRALELVEKYKSDEWNLMR</sequence>
<dbReference type="SUPFAM" id="SSF55681">
    <property type="entry name" value="Class II aaRS and biotin synthetases"/>
    <property type="match status" value="1"/>
</dbReference>
<reference evidence="2 3" key="1">
    <citation type="submission" date="2019-08" db="EMBL/GenBank/DDBJ databases">
        <title>Calorimonas adulescens gen. nov., sp. nov., an anaerobic thermophilic bacterium from Sakhalin hot spring.</title>
        <authorList>
            <person name="Khomyakova M.A."/>
            <person name="Merkel A.Y."/>
            <person name="Novikov A."/>
            <person name="Bonch-Osmolovskaya E.A."/>
            <person name="Slobodkin A.I."/>
        </authorList>
    </citation>
    <scope>NUCLEOTIDE SEQUENCE [LARGE SCALE GENOMIC DNA]</scope>
    <source>
        <strain evidence="2 3">A05MB</strain>
    </source>
</reference>
<dbReference type="Proteomes" id="UP000322976">
    <property type="component" value="Unassembled WGS sequence"/>
</dbReference>
<proteinExistence type="predicted"/>
<dbReference type="GO" id="GO:0016740">
    <property type="term" value="F:transferase activity"/>
    <property type="evidence" value="ECO:0007669"/>
    <property type="project" value="UniProtKB-ARBA"/>
</dbReference>
<dbReference type="PANTHER" id="PTHR43679">
    <property type="entry name" value="OCTANOYLTRANSFERASE LIPM-RELATED"/>
    <property type="match status" value="1"/>
</dbReference>
<name>A0A5D8QBK4_9THEO</name>
<accession>A0A5D8QBK4</accession>